<keyword evidence="1" id="KW-0732">Signal</keyword>
<reference evidence="2 3" key="1">
    <citation type="submission" date="2018-09" db="EMBL/GenBank/DDBJ databases">
        <title>The draft genome of Acinetobacter spp. strains.</title>
        <authorList>
            <person name="Qin J."/>
            <person name="Feng Y."/>
            <person name="Zong Z."/>
        </authorList>
    </citation>
    <scope>NUCLEOTIDE SEQUENCE [LARGE SCALE GENOMIC DNA]</scope>
    <source>
        <strain evidence="2 3">WCHAc060012</strain>
    </source>
</reference>
<organism evidence="2 3">
    <name type="scientific">Acinetobacter tianfuensis</name>
    <dbReference type="NCBI Taxonomy" id="2419603"/>
    <lineage>
        <taxon>Bacteria</taxon>
        <taxon>Pseudomonadati</taxon>
        <taxon>Pseudomonadota</taxon>
        <taxon>Gammaproteobacteria</taxon>
        <taxon>Moraxellales</taxon>
        <taxon>Moraxellaceae</taxon>
        <taxon>Acinetobacter</taxon>
    </lineage>
</organism>
<name>A0A3A8EWR4_9GAMM</name>
<evidence type="ECO:0000313" key="3">
    <source>
        <dbReference type="Proteomes" id="UP000282388"/>
    </source>
</evidence>
<accession>A0A3A8EWR4</accession>
<keyword evidence="3" id="KW-1185">Reference proteome</keyword>
<dbReference type="Proteomes" id="UP000282388">
    <property type="component" value="Unassembled WGS sequence"/>
</dbReference>
<feature type="chain" id="PRO_5017281003" description="DUF1236 domain-containing protein" evidence="1">
    <location>
        <begin position="22"/>
        <end position="102"/>
    </location>
</feature>
<dbReference type="OrthoDB" id="6713081at2"/>
<evidence type="ECO:0008006" key="4">
    <source>
        <dbReference type="Google" id="ProtNLM"/>
    </source>
</evidence>
<gene>
    <name evidence="2" type="ORF">D7V32_00010</name>
</gene>
<dbReference type="AlphaFoldDB" id="A0A3A8EWR4"/>
<sequence length="102" mass="11492">MKTHWLLAASLALTAPALTLAAEETNSITTPDRVALTLGDSVQEMQTRMRASPIKVNSYELPATEKPNTLAVDYTYEIENMQYIITIVNNYVYKIKKENLDK</sequence>
<evidence type="ECO:0000256" key="1">
    <source>
        <dbReference type="SAM" id="SignalP"/>
    </source>
</evidence>
<proteinExistence type="predicted"/>
<protein>
    <recommendedName>
        <fullName evidence="4">DUF1236 domain-containing protein</fullName>
    </recommendedName>
</protein>
<dbReference type="EMBL" id="RAXV01000001">
    <property type="protein sequence ID" value="RKG34504.1"/>
    <property type="molecule type" value="Genomic_DNA"/>
</dbReference>
<dbReference type="RefSeq" id="WP_120400889.1">
    <property type="nucleotide sequence ID" value="NZ_RAXV01000001.1"/>
</dbReference>
<feature type="signal peptide" evidence="1">
    <location>
        <begin position="1"/>
        <end position="21"/>
    </location>
</feature>
<comment type="caution">
    <text evidence="2">The sequence shown here is derived from an EMBL/GenBank/DDBJ whole genome shotgun (WGS) entry which is preliminary data.</text>
</comment>
<evidence type="ECO:0000313" key="2">
    <source>
        <dbReference type="EMBL" id="RKG34504.1"/>
    </source>
</evidence>